<dbReference type="Proteomes" id="UP001221898">
    <property type="component" value="Unassembled WGS sequence"/>
</dbReference>
<comment type="caution">
    <text evidence="2">The sequence shown here is derived from an EMBL/GenBank/DDBJ whole genome shotgun (WGS) entry which is preliminary data.</text>
</comment>
<dbReference type="EMBL" id="JAINUG010000068">
    <property type="protein sequence ID" value="KAJ8401747.1"/>
    <property type="molecule type" value="Genomic_DNA"/>
</dbReference>
<organism evidence="2 3">
    <name type="scientific">Aldrovandia affinis</name>
    <dbReference type="NCBI Taxonomy" id="143900"/>
    <lineage>
        <taxon>Eukaryota</taxon>
        <taxon>Metazoa</taxon>
        <taxon>Chordata</taxon>
        <taxon>Craniata</taxon>
        <taxon>Vertebrata</taxon>
        <taxon>Euteleostomi</taxon>
        <taxon>Actinopterygii</taxon>
        <taxon>Neopterygii</taxon>
        <taxon>Teleostei</taxon>
        <taxon>Notacanthiformes</taxon>
        <taxon>Halosauridae</taxon>
        <taxon>Aldrovandia</taxon>
    </lineage>
</organism>
<evidence type="ECO:0000313" key="3">
    <source>
        <dbReference type="Proteomes" id="UP001221898"/>
    </source>
</evidence>
<dbReference type="AlphaFoldDB" id="A0AAD7SFP7"/>
<gene>
    <name evidence="2" type="ORF">AAFF_G00377180</name>
</gene>
<proteinExistence type="predicted"/>
<keyword evidence="3" id="KW-1185">Reference proteome</keyword>
<name>A0AAD7SFP7_9TELE</name>
<evidence type="ECO:0000256" key="1">
    <source>
        <dbReference type="SAM" id="MobiDB-lite"/>
    </source>
</evidence>
<feature type="region of interest" description="Disordered" evidence="1">
    <location>
        <begin position="1"/>
        <end position="23"/>
    </location>
</feature>
<evidence type="ECO:0000313" key="2">
    <source>
        <dbReference type="EMBL" id="KAJ8401747.1"/>
    </source>
</evidence>
<reference evidence="2" key="1">
    <citation type="journal article" date="2023" name="Science">
        <title>Genome structures resolve the early diversification of teleost fishes.</title>
        <authorList>
            <person name="Parey E."/>
            <person name="Louis A."/>
            <person name="Montfort J."/>
            <person name="Bouchez O."/>
            <person name="Roques C."/>
            <person name="Iampietro C."/>
            <person name="Lluch J."/>
            <person name="Castinel A."/>
            <person name="Donnadieu C."/>
            <person name="Desvignes T."/>
            <person name="Floi Bucao C."/>
            <person name="Jouanno E."/>
            <person name="Wen M."/>
            <person name="Mejri S."/>
            <person name="Dirks R."/>
            <person name="Jansen H."/>
            <person name="Henkel C."/>
            <person name="Chen W.J."/>
            <person name="Zahm M."/>
            <person name="Cabau C."/>
            <person name="Klopp C."/>
            <person name="Thompson A.W."/>
            <person name="Robinson-Rechavi M."/>
            <person name="Braasch I."/>
            <person name="Lecointre G."/>
            <person name="Bobe J."/>
            <person name="Postlethwait J.H."/>
            <person name="Berthelot C."/>
            <person name="Roest Crollius H."/>
            <person name="Guiguen Y."/>
        </authorList>
    </citation>
    <scope>NUCLEOTIDE SEQUENCE</scope>
    <source>
        <strain evidence="2">NC1722</strain>
    </source>
</reference>
<sequence length="116" mass="13185">MRRRNSTNETECTERDEEENKSQLYDNISGMAMTHTATQSTDRGNEEVALYSTVQPATNSNQEDIIYATVQKPRPQSEDDIQYVGIRFPRSGAAPRSPVQRREDDSVIYSTVSKHT</sequence>
<protein>
    <submittedName>
        <fullName evidence="2">Uncharacterized protein</fullName>
    </submittedName>
</protein>
<accession>A0AAD7SFP7</accession>